<evidence type="ECO:0000313" key="2">
    <source>
        <dbReference type="Proteomes" id="UP001143910"/>
    </source>
</evidence>
<name>A0ACC1N063_9HYPO</name>
<comment type="caution">
    <text evidence="1">The sequence shown here is derived from an EMBL/GenBank/DDBJ whole genome shotgun (WGS) entry which is preliminary data.</text>
</comment>
<keyword evidence="2" id="KW-1185">Reference proteome</keyword>
<proteinExistence type="predicted"/>
<accession>A0ACC1N063</accession>
<organism evidence="1 2">
    <name type="scientific">Zarea fungicola</name>
    <dbReference type="NCBI Taxonomy" id="93591"/>
    <lineage>
        <taxon>Eukaryota</taxon>
        <taxon>Fungi</taxon>
        <taxon>Dikarya</taxon>
        <taxon>Ascomycota</taxon>
        <taxon>Pezizomycotina</taxon>
        <taxon>Sordariomycetes</taxon>
        <taxon>Hypocreomycetidae</taxon>
        <taxon>Hypocreales</taxon>
        <taxon>Cordycipitaceae</taxon>
        <taxon>Zarea</taxon>
    </lineage>
</organism>
<evidence type="ECO:0000313" key="1">
    <source>
        <dbReference type="EMBL" id="KAJ2971844.1"/>
    </source>
</evidence>
<dbReference type="EMBL" id="JANJQO010001258">
    <property type="protein sequence ID" value="KAJ2971844.1"/>
    <property type="molecule type" value="Genomic_DNA"/>
</dbReference>
<protein>
    <submittedName>
        <fullName evidence="1">Uncharacterized protein</fullName>
    </submittedName>
</protein>
<sequence length="1006" mass="113370">MAVTETVVRSAIGSIQLQAPDDVDTVLPYYNEIKDKEHSSGTFADPGQDADTLYTSDAKVQPRVRRPDHRRTRIWYGSIGSGDKLLKHAAKRDALRDQHNLIGLEMEAAGTMNRIPVGVIRGVCDYGDEYKNKEWQPYAAAMAGAYAKAVLAQIGRRSTSVYHVPFPRNKNFSGRETQLEQLKGMLFSEGRERVAIVGFGGMGKTQIALELAHQVQEMNLDNAEEQWSVLWMPGQSVAAYQQAAMKVAQQLNLAVNKEDDTKEALREYLALESSGRWLVILDNLDDLAVLHGLSGRSSGLSAIFPQSRRVRTLITTRSSQIAVDIVGTGIVKLDVMTPYEAQKCLLTMLVTKPGFTDAKNATELVRRLSCLPLTIGQAAAYMNENRLPISAYLQLWTSADQSMITLLSRKLRDETHHSNEQGAVATTWIISFEAICREDAVAARLLSFIQWIDCKAIPKTMLPVSGSAVNLADSIGIICRYGFMSWREDGEMLDMHPLVHLALRLWPKHGQESLFMSKDDASRHLSKVFPWNVWSMRLMWRQYMPHALLLVKEMGLESDEEILNLGDRVAGCLRFDDRARESQKVQTLLVTIRQQTLPQTHRRLLKSQISLGSTYEMNGQFKEAIELLEYVVAIQKETLAGSDTDPLSAMFQLATAYLANNQTKEAIGLLERIRKNHAEILEETHPYQLVVQTKLAIAYRFNGQVSKAIELLEPVVAIRNRTTPETDIGRIEAQRQLANAYLYNMQLKDALKILENVVAIGKKVMLETDICRLHGLRNLATAYSFSGQHKKSIELLEYVVAIQKRTLAETDHNRLSSLLELAIVYYYDEQREKSTELLENLVAIQKGAVAETDPLRIDSQYRLAANYHSAGRLREAAALLENVVAVQKKTLAETDSTRLKYQLDLALVYQRVGQLDEATDELEQAVAAMKKMPDVPRFLLNRLAHTRQVLGVDDVTNYQLSMNYQLSTNDQVSPNDQVSTNDQMSTNDQVSTRTHKFRWWKNKTSE</sequence>
<reference evidence="1" key="1">
    <citation type="submission" date="2022-08" db="EMBL/GenBank/DDBJ databases">
        <title>Genome Sequence of Lecanicillium fungicola.</title>
        <authorList>
            <person name="Buettner E."/>
        </authorList>
    </citation>
    <scope>NUCLEOTIDE SEQUENCE</scope>
    <source>
        <strain evidence="1">Babe33</strain>
    </source>
</reference>
<dbReference type="Proteomes" id="UP001143910">
    <property type="component" value="Unassembled WGS sequence"/>
</dbReference>
<gene>
    <name evidence="1" type="ORF">NQ176_g7496</name>
</gene>